<evidence type="ECO:0000256" key="1">
    <source>
        <dbReference type="ARBA" id="ARBA00007411"/>
    </source>
</evidence>
<evidence type="ECO:0000256" key="3">
    <source>
        <dbReference type="ARBA" id="ARBA00022917"/>
    </source>
</evidence>
<organism evidence="5 6">
    <name type="scientific">Steinernema hermaphroditum</name>
    <dbReference type="NCBI Taxonomy" id="289476"/>
    <lineage>
        <taxon>Eukaryota</taxon>
        <taxon>Metazoa</taxon>
        <taxon>Ecdysozoa</taxon>
        <taxon>Nematoda</taxon>
        <taxon>Chromadorea</taxon>
        <taxon>Rhabditida</taxon>
        <taxon>Tylenchina</taxon>
        <taxon>Panagrolaimomorpha</taxon>
        <taxon>Strongyloidoidea</taxon>
        <taxon>Steinernematidae</taxon>
        <taxon>Steinernema</taxon>
    </lineage>
</organism>
<dbReference type="GO" id="GO:0005085">
    <property type="term" value="F:guanyl-nucleotide exchange factor activity"/>
    <property type="evidence" value="ECO:0007669"/>
    <property type="project" value="TreeGrafter"/>
</dbReference>
<dbReference type="AlphaFoldDB" id="A0AA39I549"/>
<evidence type="ECO:0000313" key="5">
    <source>
        <dbReference type="EMBL" id="KAK0416939.1"/>
    </source>
</evidence>
<accession>A0AA39I549</accession>
<comment type="caution">
    <text evidence="5">The sequence shown here is derived from an EMBL/GenBank/DDBJ whole genome shotgun (WGS) entry which is preliminary data.</text>
</comment>
<proteinExistence type="inferred from homology"/>
<dbReference type="PANTHER" id="PTHR11595:SF21">
    <property type="entry name" value="ELONGATION FACTOR 1-BETA"/>
    <property type="match status" value="1"/>
</dbReference>
<dbReference type="Gene3D" id="3.30.70.60">
    <property type="match status" value="1"/>
</dbReference>
<dbReference type="GO" id="GO:0005829">
    <property type="term" value="C:cytosol"/>
    <property type="evidence" value="ECO:0007669"/>
    <property type="project" value="TreeGrafter"/>
</dbReference>
<evidence type="ECO:0000259" key="4">
    <source>
        <dbReference type="Pfam" id="PF00736"/>
    </source>
</evidence>
<name>A0AA39I549_9BILA</name>
<reference evidence="5" key="1">
    <citation type="submission" date="2023-06" db="EMBL/GenBank/DDBJ databases">
        <title>Genomic analysis of the entomopathogenic nematode Steinernema hermaphroditum.</title>
        <authorList>
            <person name="Schwarz E.M."/>
            <person name="Heppert J.K."/>
            <person name="Baniya A."/>
            <person name="Schwartz H.T."/>
            <person name="Tan C.-H."/>
            <person name="Antoshechkin I."/>
            <person name="Sternberg P.W."/>
            <person name="Goodrich-Blair H."/>
            <person name="Dillman A.R."/>
        </authorList>
    </citation>
    <scope>NUCLEOTIDE SEQUENCE</scope>
    <source>
        <strain evidence="5">PS9179</strain>
        <tissue evidence="5">Whole animal</tissue>
    </source>
</reference>
<protein>
    <recommendedName>
        <fullName evidence="4">Translation elongation factor EF1B beta/delta subunit guanine nucleotide exchange domain-containing protein</fullName>
    </recommendedName>
</protein>
<dbReference type="InterPro" id="IPR049720">
    <property type="entry name" value="EF1B_bsu/dsu"/>
</dbReference>
<dbReference type="InterPro" id="IPR036219">
    <property type="entry name" value="eEF-1beta-like_sf"/>
</dbReference>
<dbReference type="GO" id="GO:0005853">
    <property type="term" value="C:eukaryotic translation elongation factor 1 complex"/>
    <property type="evidence" value="ECO:0007669"/>
    <property type="project" value="InterPro"/>
</dbReference>
<dbReference type="EMBL" id="JAUCMV010000002">
    <property type="protein sequence ID" value="KAK0416939.1"/>
    <property type="molecule type" value="Genomic_DNA"/>
</dbReference>
<evidence type="ECO:0000313" key="6">
    <source>
        <dbReference type="Proteomes" id="UP001175271"/>
    </source>
</evidence>
<keyword evidence="6" id="KW-1185">Reference proteome</keyword>
<keyword evidence="3" id="KW-0648">Protein biosynthesis</keyword>
<dbReference type="InterPro" id="IPR014038">
    <property type="entry name" value="EF1B_bsu/dsu_GNE"/>
</dbReference>
<comment type="similarity">
    <text evidence="1">Belongs to the EF-1-beta/EF-1-delta family.</text>
</comment>
<sequence>MAAADIDLFGSDDKVDVEKEDKPWDDETNLEESEKNVRSIEQDGLVWGGGKPIPLAYGIKNRCLQQDLDYFLCFVDIIVAINCSL</sequence>
<gene>
    <name evidence="5" type="ORF">QR680_012760</name>
</gene>
<dbReference type="SUPFAM" id="SSF54984">
    <property type="entry name" value="eEF-1beta-like"/>
    <property type="match status" value="1"/>
</dbReference>
<dbReference type="GO" id="GO:0003746">
    <property type="term" value="F:translation elongation factor activity"/>
    <property type="evidence" value="ECO:0007669"/>
    <property type="project" value="UniProtKB-KW"/>
</dbReference>
<dbReference type="Pfam" id="PF00736">
    <property type="entry name" value="EF1_GNE"/>
    <property type="match status" value="1"/>
</dbReference>
<dbReference type="InterPro" id="IPR014717">
    <property type="entry name" value="Transl_elong_EF1B/ribsomal_bS6"/>
</dbReference>
<feature type="domain" description="Translation elongation factor EF1B beta/delta subunit guanine nucleotide exchange" evidence="4">
    <location>
        <begin position="22"/>
        <end position="60"/>
    </location>
</feature>
<evidence type="ECO:0000256" key="2">
    <source>
        <dbReference type="ARBA" id="ARBA00022768"/>
    </source>
</evidence>
<dbReference type="Proteomes" id="UP001175271">
    <property type="component" value="Unassembled WGS sequence"/>
</dbReference>
<dbReference type="PANTHER" id="PTHR11595">
    <property type="entry name" value="EF-HAND AND COILED-COIL DOMAIN-CONTAINING FAMILY MEMBER"/>
    <property type="match status" value="1"/>
</dbReference>
<keyword evidence="2" id="KW-0251">Elongation factor</keyword>